<dbReference type="EMBL" id="JACIJN010000005">
    <property type="protein sequence ID" value="MBB5725911.1"/>
    <property type="molecule type" value="Genomic_DNA"/>
</dbReference>
<organism evidence="5 6">
    <name type="scientific">Sphingomonas endophytica</name>
    <dbReference type="NCBI Taxonomy" id="869719"/>
    <lineage>
        <taxon>Bacteria</taxon>
        <taxon>Pseudomonadati</taxon>
        <taxon>Pseudomonadota</taxon>
        <taxon>Alphaproteobacteria</taxon>
        <taxon>Sphingomonadales</taxon>
        <taxon>Sphingomonadaceae</taxon>
        <taxon>Sphingomonas</taxon>
    </lineage>
</organism>
<name>A0A7X0JFU0_9SPHN</name>
<dbReference type="InterPro" id="IPR013424">
    <property type="entry name" value="Ice-binding_C"/>
</dbReference>
<proteinExistence type="predicted"/>
<protein>
    <recommendedName>
        <fullName evidence="3">Ice-binding protein C-terminal domain-containing protein</fullName>
    </recommendedName>
</protein>
<dbReference type="Proteomes" id="UP000560131">
    <property type="component" value="Unassembled WGS sequence"/>
</dbReference>
<evidence type="ECO:0000313" key="4">
    <source>
        <dbReference type="EMBL" id="MBB5725911.1"/>
    </source>
</evidence>
<feature type="chain" id="PRO_5044441127" description="Ice-binding protein C-terminal domain-containing protein" evidence="2">
    <location>
        <begin position="23"/>
        <end position="193"/>
    </location>
</feature>
<keyword evidence="2" id="KW-0732">Signal</keyword>
<dbReference type="Proteomes" id="UP000522313">
    <property type="component" value="Unassembled WGS sequence"/>
</dbReference>
<dbReference type="EMBL" id="JACHBT010000023">
    <property type="protein sequence ID" value="MBB6506454.1"/>
    <property type="molecule type" value="Genomic_DNA"/>
</dbReference>
<feature type="transmembrane region" description="Helical" evidence="1">
    <location>
        <begin position="163"/>
        <end position="180"/>
    </location>
</feature>
<dbReference type="AlphaFoldDB" id="A0A7X0JFU0"/>
<evidence type="ECO:0000256" key="1">
    <source>
        <dbReference type="SAM" id="Phobius"/>
    </source>
</evidence>
<keyword evidence="1" id="KW-0472">Membrane</keyword>
<evidence type="ECO:0000256" key="2">
    <source>
        <dbReference type="SAM" id="SignalP"/>
    </source>
</evidence>
<sequence length="193" mass="20124">MKKHFLAGLALIGAVFSAPASATVSLGDTVTCGGFSFECSTERATVGAGSEFGIDFGRFGTLLLADFTTGLLTISYANNPELPDGAPFGETFALFFSNETNPFTFAELGNVDGVEGLDDSSVSVDGGFVTVNLSNVTFGRDSSLQVKFDRTVTPPPAGAVPEPATWAMMILGFALVGFAMRRRTTATVQPLLA</sequence>
<accession>A0A7X0JFU0</accession>
<keyword evidence="1" id="KW-0812">Transmembrane</keyword>
<gene>
    <name evidence="5" type="ORF">F4693_003457</name>
    <name evidence="4" type="ORF">FHS97_001843</name>
</gene>
<evidence type="ECO:0000313" key="6">
    <source>
        <dbReference type="Proteomes" id="UP000522313"/>
    </source>
</evidence>
<keyword evidence="7" id="KW-1185">Reference proteome</keyword>
<feature type="domain" description="Ice-binding protein C-terminal" evidence="3">
    <location>
        <begin position="159"/>
        <end position="183"/>
    </location>
</feature>
<reference evidence="4 7" key="1">
    <citation type="submission" date="2020-08" db="EMBL/GenBank/DDBJ databases">
        <title>Genomic Encyclopedia of Type Strains, Phase IV (KMG-IV): sequencing the most valuable type-strain genomes for metagenomic binning, comparative biology and taxonomic classification.</title>
        <authorList>
            <person name="Goeker M."/>
        </authorList>
    </citation>
    <scope>NUCLEOTIDE SEQUENCE [LARGE SCALE GENOMIC DNA]</scope>
    <source>
        <strain evidence="4 7">DSM 101535</strain>
    </source>
</reference>
<reference evidence="5 6" key="3">
    <citation type="submission" date="2020-08" db="EMBL/GenBank/DDBJ databases">
        <authorList>
            <person name="Partida-Martinez L."/>
            <person name="Huntemann M."/>
            <person name="Clum A."/>
            <person name="Wang J."/>
            <person name="Palaniappan K."/>
            <person name="Ritter S."/>
            <person name="Chen I.-M."/>
            <person name="Stamatis D."/>
            <person name="Reddy T."/>
            <person name="O'Malley R."/>
            <person name="Daum C."/>
            <person name="Shapiro N."/>
            <person name="Ivanova N."/>
            <person name="Kyrpides N."/>
            <person name="Woyke T."/>
        </authorList>
    </citation>
    <scope>NUCLEOTIDE SEQUENCE [LARGE SCALE GENOMIC DNA]</scope>
    <source>
        <strain evidence="5 6">AS3.13</strain>
    </source>
</reference>
<reference evidence="5 6" key="2">
    <citation type="submission" date="2020-08" db="EMBL/GenBank/DDBJ databases">
        <title>The Agave Microbiome: Exploring the role of microbial communities in plant adaptations to desert environments.</title>
        <authorList>
            <person name="Partida-Martinez L.P."/>
        </authorList>
    </citation>
    <scope>NUCLEOTIDE SEQUENCE [LARGE SCALE GENOMIC DNA]</scope>
    <source>
        <strain evidence="5 6">AS3.13</strain>
    </source>
</reference>
<evidence type="ECO:0000313" key="7">
    <source>
        <dbReference type="Proteomes" id="UP000560131"/>
    </source>
</evidence>
<feature type="signal peptide" evidence="2">
    <location>
        <begin position="1"/>
        <end position="22"/>
    </location>
</feature>
<keyword evidence="1" id="KW-1133">Transmembrane helix</keyword>
<dbReference type="Pfam" id="PF07589">
    <property type="entry name" value="PEP-CTERM"/>
    <property type="match status" value="1"/>
</dbReference>
<dbReference type="NCBIfam" id="NF035944">
    <property type="entry name" value="PEPxxWA-CTERM"/>
    <property type="match status" value="1"/>
</dbReference>
<evidence type="ECO:0000259" key="3">
    <source>
        <dbReference type="Pfam" id="PF07589"/>
    </source>
</evidence>
<dbReference type="NCBIfam" id="TIGR02595">
    <property type="entry name" value="PEP_CTERM"/>
    <property type="match status" value="1"/>
</dbReference>
<evidence type="ECO:0000313" key="5">
    <source>
        <dbReference type="EMBL" id="MBB6506454.1"/>
    </source>
</evidence>
<comment type="caution">
    <text evidence="5">The sequence shown here is derived from an EMBL/GenBank/DDBJ whole genome shotgun (WGS) entry which is preliminary data.</text>
</comment>